<organism evidence="2 3">
    <name type="scientific">Plakobranchus ocellatus</name>
    <dbReference type="NCBI Taxonomy" id="259542"/>
    <lineage>
        <taxon>Eukaryota</taxon>
        <taxon>Metazoa</taxon>
        <taxon>Spiralia</taxon>
        <taxon>Lophotrochozoa</taxon>
        <taxon>Mollusca</taxon>
        <taxon>Gastropoda</taxon>
        <taxon>Heterobranchia</taxon>
        <taxon>Euthyneura</taxon>
        <taxon>Panpulmonata</taxon>
        <taxon>Sacoglossa</taxon>
        <taxon>Placobranchoidea</taxon>
        <taxon>Plakobranchidae</taxon>
        <taxon>Plakobranchus</taxon>
    </lineage>
</organism>
<keyword evidence="3" id="KW-1185">Reference proteome</keyword>
<evidence type="ECO:0000256" key="1">
    <source>
        <dbReference type="SAM" id="MobiDB-lite"/>
    </source>
</evidence>
<dbReference type="Proteomes" id="UP000735302">
    <property type="component" value="Unassembled WGS sequence"/>
</dbReference>
<proteinExistence type="predicted"/>
<name>A0AAV4CMF9_9GAST</name>
<feature type="region of interest" description="Disordered" evidence="1">
    <location>
        <begin position="9"/>
        <end position="37"/>
    </location>
</feature>
<comment type="caution">
    <text evidence="2">The sequence shown here is derived from an EMBL/GenBank/DDBJ whole genome shotgun (WGS) entry which is preliminary data.</text>
</comment>
<feature type="non-terminal residue" evidence="2">
    <location>
        <position position="1"/>
    </location>
</feature>
<accession>A0AAV4CMF9</accession>
<evidence type="ECO:0000313" key="2">
    <source>
        <dbReference type="EMBL" id="GFO33061.1"/>
    </source>
</evidence>
<dbReference type="EMBL" id="BLXT01006754">
    <property type="protein sequence ID" value="GFO33061.1"/>
    <property type="molecule type" value="Genomic_DNA"/>
</dbReference>
<gene>
    <name evidence="2" type="ORF">PoB_005956600</name>
</gene>
<evidence type="ECO:0000313" key="3">
    <source>
        <dbReference type="Proteomes" id="UP000735302"/>
    </source>
</evidence>
<reference evidence="2 3" key="1">
    <citation type="journal article" date="2021" name="Elife">
        <title>Chloroplast acquisition without the gene transfer in kleptoplastic sea slugs, Plakobranchus ocellatus.</title>
        <authorList>
            <person name="Maeda T."/>
            <person name="Takahashi S."/>
            <person name="Yoshida T."/>
            <person name="Shimamura S."/>
            <person name="Takaki Y."/>
            <person name="Nagai Y."/>
            <person name="Toyoda A."/>
            <person name="Suzuki Y."/>
            <person name="Arimoto A."/>
            <person name="Ishii H."/>
            <person name="Satoh N."/>
            <person name="Nishiyama T."/>
            <person name="Hasebe M."/>
            <person name="Maruyama T."/>
            <person name="Minagawa J."/>
            <person name="Obokata J."/>
            <person name="Shigenobu S."/>
        </authorList>
    </citation>
    <scope>NUCLEOTIDE SEQUENCE [LARGE SCALE GENOMIC DNA]</scope>
</reference>
<sequence>EGRKVLYLASPQQSDLKLLGPPSSQGADGETRTRDRRFPADLRVHSLTIVSPTPLLA</sequence>
<dbReference type="AlphaFoldDB" id="A0AAV4CMF9"/>
<protein>
    <submittedName>
        <fullName evidence="2">Uncharacterized protein</fullName>
    </submittedName>
</protein>